<dbReference type="RefSeq" id="WP_345459864.1">
    <property type="nucleotide sequence ID" value="NZ_BAABRP010000001.1"/>
</dbReference>
<dbReference type="Proteomes" id="UP001401887">
    <property type="component" value="Unassembled WGS sequence"/>
</dbReference>
<evidence type="ECO:0000259" key="3">
    <source>
        <dbReference type="Pfam" id="PF08308"/>
    </source>
</evidence>
<organism evidence="4 5">
    <name type="scientific">Deinococcus carri</name>
    <dbReference type="NCBI Taxonomy" id="1211323"/>
    <lineage>
        <taxon>Bacteria</taxon>
        <taxon>Thermotogati</taxon>
        <taxon>Deinococcota</taxon>
        <taxon>Deinococci</taxon>
        <taxon>Deinococcales</taxon>
        <taxon>Deinococcaceae</taxon>
        <taxon>Deinococcus</taxon>
    </lineage>
</organism>
<evidence type="ECO:0000313" key="5">
    <source>
        <dbReference type="Proteomes" id="UP001401887"/>
    </source>
</evidence>
<protein>
    <recommendedName>
        <fullName evidence="3">PEGA domain-containing protein</fullName>
    </recommendedName>
</protein>
<feature type="compositionally biased region" description="Low complexity" evidence="1">
    <location>
        <begin position="262"/>
        <end position="274"/>
    </location>
</feature>
<keyword evidence="5" id="KW-1185">Reference proteome</keyword>
<feature type="transmembrane region" description="Helical" evidence="2">
    <location>
        <begin position="317"/>
        <end position="336"/>
    </location>
</feature>
<feature type="region of interest" description="Disordered" evidence="1">
    <location>
        <begin position="256"/>
        <end position="278"/>
    </location>
</feature>
<gene>
    <name evidence="4" type="ORF">Dcar01_00318</name>
</gene>
<dbReference type="InterPro" id="IPR013229">
    <property type="entry name" value="PEGA"/>
</dbReference>
<keyword evidence="2" id="KW-0812">Transmembrane</keyword>
<name>A0ABP9W2M8_9DEIO</name>
<keyword evidence="2" id="KW-1133">Transmembrane helix</keyword>
<sequence>MKPLGPYVAARDLTGDRPAEAVRTLRATDRLTGMPVLLHVLPHAVPLPDLPSNPSLLLPSEGGIDGDTAYMVTELPPHALPASDPLLTARGALSGLAVLHGAGLTHGGVDAAQLWSVDGRVALAGAGLPWGGEATPERDLRDLLHTLDTLGGVPPALRDLPPGVSAHDLLARLDAPPELPQTPAPVAPPEPSQPNPSQAGEEGTVPLSIPPSTPVVLAASVPPLQHGDAAGEATPSPQAELEVGGDLTAPASVREVHEGEEATPVPAAPASTPERVTGRRVVGEPVRIRWNADGTRELVKPGREAPAPAARSRRPAWLWPLLILLVLLLGLGLWWARRSAAVSSATPAPVTATAAACCDVRFVVRGASGVPVRLSLLSAPGGVKVDPDREVGRAPGTVHLPRPGTYTLRVAAEGYTPGTVTVTVPTGLPVPVTLAP</sequence>
<feature type="domain" description="PEGA" evidence="3">
    <location>
        <begin position="374"/>
        <end position="425"/>
    </location>
</feature>
<proteinExistence type="predicted"/>
<dbReference type="EMBL" id="BAABRP010000001">
    <property type="protein sequence ID" value="GAA5511607.1"/>
    <property type="molecule type" value="Genomic_DNA"/>
</dbReference>
<feature type="region of interest" description="Disordered" evidence="1">
    <location>
        <begin position="175"/>
        <end position="214"/>
    </location>
</feature>
<accession>A0ABP9W2M8</accession>
<keyword evidence="2" id="KW-0472">Membrane</keyword>
<dbReference type="Pfam" id="PF08308">
    <property type="entry name" value="PEGA"/>
    <property type="match status" value="1"/>
</dbReference>
<comment type="caution">
    <text evidence="4">The sequence shown here is derived from an EMBL/GenBank/DDBJ whole genome shotgun (WGS) entry which is preliminary data.</text>
</comment>
<evidence type="ECO:0000313" key="4">
    <source>
        <dbReference type="EMBL" id="GAA5511607.1"/>
    </source>
</evidence>
<evidence type="ECO:0000256" key="2">
    <source>
        <dbReference type="SAM" id="Phobius"/>
    </source>
</evidence>
<reference evidence="4 5" key="1">
    <citation type="submission" date="2024-02" db="EMBL/GenBank/DDBJ databases">
        <title>Deinococcus carri NBRC 110142.</title>
        <authorList>
            <person name="Ichikawa N."/>
            <person name="Katano-Makiyama Y."/>
            <person name="Hidaka K."/>
        </authorList>
    </citation>
    <scope>NUCLEOTIDE SEQUENCE [LARGE SCALE GENOMIC DNA]</scope>
    <source>
        <strain evidence="4 5">NBRC 110142</strain>
    </source>
</reference>
<feature type="compositionally biased region" description="Pro residues" evidence="1">
    <location>
        <begin position="177"/>
        <end position="194"/>
    </location>
</feature>
<evidence type="ECO:0000256" key="1">
    <source>
        <dbReference type="SAM" id="MobiDB-lite"/>
    </source>
</evidence>